<gene>
    <name evidence="3" type="ORF">JQV55_19205</name>
</gene>
<dbReference type="InterPro" id="IPR001343">
    <property type="entry name" value="Hemolysn_Ca-bd"/>
</dbReference>
<feature type="domain" description="DUF4214" evidence="2">
    <location>
        <begin position="370"/>
        <end position="428"/>
    </location>
</feature>
<organism evidence="3 4">
    <name type="scientific">Sulfitobacter geojensis</name>
    <dbReference type="NCBI Taxonomy" id="1342299"/>
    <lineage>
        <taxon>Bacteria</taxon>
        <taxon>Pseudomonadati</taxon>
        <taxon>Pseudomonadota</taxon>
        <taxon>Alphaproteobacteria</taxon>
        <taxon>Rhodobacterales</taxon>
        <taxon>Roseobacteraceae</taxon>
        <taxon>Sulfitobacter</taxon>
    </lineage>
</organism>
<reference evidence="3 4" key="1">
    <citation type="submission" date="2021-01" db="EMBL/GenBank/DDBJ databases">
        <title>Diatom-associated Roseobacters Show Island Model of Population Structure.</title>
        <authorList>
            <person name="Qu L."/>
            <person name="Feng X."/>
            <person name="Chen Y."/>
            <person name="Li L."/>
            <person name="Wang X."/>
            <person name="Hu Z."/>
            <person name="Wang H."/>
            <person name="Luo H."/>
        </authorList>
    </citation>
    <scope>NUCLEOTIDE SEQUENCE [LARGE SCALE GENOMIC DNA]</scope>
    <source>
        <strain evidence="3 4">TR60-84</strain>
    </source>
</reference>
<evidence type="ECO:0000313" key="3">
    <source>
        <dbReference type="EMBL" id="MBM1715706.1"/>
    </source>
</evidence>
<accession>A0AAE2W1A4</accession>
<dbReference type="SUPFAM" id="SSF51120">
    <property type="entry name" value="beta-Roll"/>
    <property type="match status" value="1"/>
</dbReference>
<dbReference type="EMBL" id="JAFBRM010000008">
    <property type="protein sequence ID" value="MBM1715706.1"/>
    <property type="molecule type" value="Genomic_DNA"/>
</dbReference>
<dbReference type="Gene3D" id="2.150.10.10">
    <property type="entry name" value="Serralysin-like metalloprotease, C-terminal"/>
    <property type="match status" value="1"/>
</dbReference>
<dbReference type="RefSeq" id="WP_203243441.1">
    <property type="nucleotide sequence ID" value="NZ_JAFBRH010000004.1"/>
</dbReference>
<dbReference type="Pfam" id="PF00353">
    <property type="entry name" value="HemolysinCabind"/>
    <property type="match status" value="1"/>
</dbReference>
<evidence type="ECO:0000259" key="2">
    <source>
        <dbReference type="Pfam" id="PF13946"/>
    </source>
</evidence>
<dbReference type="AlphaFoldDB" id="A0AAE2W1A4"/>
<name>A0AAE2W1A4_9RHOB</name>
<evidence type="ECO:0000313" key="4">
    <source>
        <dbReference type="Proteomes" id="UP000732193"/>
    </source>
</evidence>
<dbReference type="PROSITE" id="PS00330">
    <property type="entry name" value="HEMOLYSIN_CALCIUM"/>
    <property type="match status" value="1"/>
</dbReference>
<dbReference type="Gene3D" id="2.60.40.2700">
    <property type="match status" value="1"/>
</dbReference>
<evidence type="ECO:0000256" key="1">
    <source>
        <dbReference type="SAM" id="MobiDB-lite"/>
    </source>
</evidence>
<proteinExistence type="predicted"/>
<feature type="region of interest" description="Disordered" evidence="1">
    <location>
        <begin position="240"/>
        <end position="260"/>
    </location>
</feature>
<dbReference type="Pfam" id="PF13946">
    <property type="entry name" value="DUF4214"/>
    <property type="match status" value="1"/>
</dbReference>
<dbReference type="Proteomes" id="UP000732193">
    <property type="component" value="Unassembled WGS sequence"/>
</dbReference>
<sequence length="531" mass="56318">MSYSLSVFQDDRAASVIVTLTEDAPTNFTFSFDISMFATDVRVTDTSLLSGGTNSTTSDLSNFTFTASSSGSFVGPLTAGTRLLAYEFEVLEAGTLAVTSFAATRDGEEQAEPILPNVDLNTPAPLTADYIAGDFEVGSTLSVDTSQLPGFGAFSAQTLEYTWIRDMVLLPLSEQTATYTLGPNDEGTEISMRVSYFDENSNERVVLSSNGRVVGEEVDSNMPTAGDDVLVGDDEDSFVDASTGDDTITGAGGNDSIDGGRGDDTFVLSGPQSGYTLLLGPGGTRLTDRTTDRDGVDLLTSVEFLKFEGDAAIQPFALDQFDGGAQLNTEEYKDIVGLYIAYFDRAPDALGLNFWANAFADGTSLVRMANLFTDQPETQAAYPDGTSSLDFAITVYDNVLGRTPDQAGLDFWVGVLEDGSVTRDTFILEVLAGARAAPPSGATQDFVDQQAADQAFLDTKIGIGSYFAVTRGMSNTQDADAVMALFDGTQASIDLAVRATDDAFARAEDPDNGSFLIQTIGVIDNPFPEAV</sequence>
<dbReference type="InterPro" id="IPR018511">
    <property type="entry name" value="Hemolysin-typ_Ca-bd_CS"/>
</dbReference>
<dbReference type="InterPro" id="IPR011049">
    <property type="entry name" value="Serralysin-like_metalloprot_C"/>
</dbReference>
<keyword evidence="4" id="KW-1185">Reference proteome</keyword>
<protein>
    <submittedName>
        <fullName evidence="3">DUF4214 domain-containing protein</fullName>
    </submittedName>
</protein>
<dbReference type="InterPro" id="IPR025282">
    <property type="entry name" value="DUF4214"/>
</dbReference>
<comment type="caution">
    <text evidence="3">The sequence shown here is derived from an EMBL/GenBank/DDBJ whole genome shotgun (WGS) entry which is preliminary data.</text>
</comment>